<evidence type="ECO:0000313" key="2">
    <source>
        <dbReference type="EMBL" id="GGY21014.1"/>
    </source>
</evidence>
<dbReference type="EMBL" id="BMVU01000189">
    <property type="protein sequence ID" value="GGY21014.1"/>
    <property type="molecule type" value="Genomic_DNA"/>
</dbReference>
<reference evidence="2" key="2">
    <citation type="submission" date="2020-09" db="EMBL/GenBank/DDBJ databases">
        <authorList>
            <person name="Sun Q."/>
            <person name="Ohkuma M."/>
        </authorList>
    </citation>
    <scope>NUCLEOTIDE SEQUENCE</scope>
    <source>
        <strain evidence="2">JCM 4790</strain>
    </source>
</reference>
<sequence>MPRVSVLGHMPAGAHVDQILHGKRIRNVSAMALTYRLHDLGLLSDWQYRSTCAELSSLGYRSAEPQGMAQRETSQVLTKILTALRAKHIRPSAAAAELGLTSEEMNRLLFGLTLLDGPLGPGEGSPWLMPPPRRSGPSGRRASTPCAPSSTGRATIRGDHAITEPCQSVPEWIP</sequence>
<accession>A0A918P579</accession>
<proteinExistence type="predicted"/>
<dbReference type="AlphaFoldDB" id="A0A918P579"/>
<name>A0A918P579_9ACTN</name>
<dbReference type="Proteomes" id="UP000619244">
    <property type="component" value="Unassembled WGS sequence"/>
</dbReference>
<evidence type="ECO:0000256" key="1">
    <source>
        <dbReference type="SAM" id="MobiDB-lite"/>
    </source>
</evidence>
<evidence type="ECO:0000313" key="3">
    <source>
        <dbReference type="Proteomes" id="UP000619244"/>
    </source>
</evidence>
<keyword evidence="3" id="KW-1185">Reference proteome</keyword>
<protein>
    <submittedName>
        <fullName evidence="2">Uncharacterized protein</fullName>
    </submittedName>
</protein>
<feature type="region of interest" description="Disordered" evidence="1">
    <location>
        <begin position="121"/>
        <end position="154"/>
    </location>
</feature>
<reference evidence="2" key="1">
    <citation type="journal article" date="2014" name="Int. J. Syst. Evol. Microbiol.">
        <title>Complete genome sequence of Corynebacterium casei LMG S-19264T (=DSM 44701T), isolated from a smear-ripened cheese.</title>
        <authorList>
            <consortium name="US DOE Joint Genome Institute (JGI-PGF)"/>
            <person name="Walter F."/>
            <person name="Albersmeier A."/>
            <person name="Kalinowski J."/>
            <person name="Ruckert C."/>
        </authorList>
    </citation>
    <scope>NUCLEOTIDE SEQUENCE</scope>
    <source>
        <strain evidence="2">JCM 4790</strain>
    </source>
</reference>
<organism evidence="2 3">
    <name type="scientific">Streptomyces minutiscleroticus</name>
    <dbReference type="NCBI Taxonomy" id="68238"/>
    <lineage>
        <taxon>Bacteria</taxon>
        <taxon>Bacillati</taxon>
        <taxon>Actinomycetota</taxon>
        <taxon>Actinomycetes</taxon>
        <taxon>Kitasatosporales</taxon>
        <taxon>Streptomycetaceae</taxon>
        <taxon>Streptomyces</taxon>
    </lineage>
</organism>
<comment type="caution">
    <text evidence="2">The sequence shown here is derived from an EMBL/GenBank/DDBJ whole genome shotgun (WGS) entry which is preliminary data.</text>
</comment>
<gene>
    <name evidence="2" type="ORF">GCM10010358_83600</name>
</gene>